<dbReference type="Proteomes" id="UP000029868">
    <property type="component" value="Unassembled WGS sequence"/>
</dbReference>
<keyword evidence="1" id="KW-1133">Transmembrane helix</keyword>
<accession>A0A099KUV2</accession>
<reference evidence="2 3" key="1">
    <citation type="submission" date="2014-08" db="EMBL/GenBank/DDBJ databases">
        <title>Genomic and Phenotypic Diversity of Colwellia psychrerythraea strains from Disparate Marine Basins.</title>
        <authorList>
            <person name="Techtmann S.M."/>
            <person name="Stelling S.C."/>
            <person name="Utturkar S.M."/>
            <person name="Alshibli N."/>
            <person name="Harris A."/>
            <person name="Brown S.D."/>
            <person name="Hazen T.C."/>
        </authorList>
    </citation>
    <scope>NUCLEOTIDE SEQUENCE [LARGE SCALE GENOMIC DNA]</scope>
    <source>
        <strain evidence="2 3">GAB14E</strain>
    </source>
</reference>
<comment type="caution">
    <text evidence="2">The sequence shown here is derived from an EMBL/GenBank/DDBJ whole genome shotgun (WGS) entry which is preliminary data.</text>
</comment>
<evidence type="ECO:0000313" key="2">
    <source>
        <dbReference type="EMBL" id="KGJ93448.1"/>
    </source>
</evidence>
<feature type="transmembrane region" description="Helical" evidence="1">
    <location>
        <begin position="60"/>
        <end position="79"/>
    </location>
</feature>
<dbReference type="OrthoDB" id="6636840at2"/>
<name>A0A099KUV2_COLPS</name>
<keyword evidence="1" id="KW-0812">Transmembrane</keyword>
<dbReference type="RefSeq" id="WP_033082303.1">
    <property type="nucleotide sequence ID" value="NZ_JQEC01000025.1"/>
</dbReference>
<sequence>MEVNTWVDFLLYTSFTLGIILVGLPMGISYTFVSIRFLTKQDNTPYHKLVDTEFYGKSPYETLFVGLFMLSASIWYLFIDLGGHLILCFNNVSTYFAGN</sequence>
<proteinExistence type="predicted"/>
<evidence type="ECO:0000256" key="1">
    <source>
        <dbReference type="SAM" id="Phobius"/>
    </source>
</evidence>
<keyword evidence="1" id="KW-0472">Membrane</keyword>
<evidence type="ECO:0000313" key="3">
    <source>
        <dbReference type="Proteomes" id="UP000029868"/>
    </source>
</evidence>
<dbReference type="AlphaFoldDB" id="A0A099KUV2"/>
<organism evidence="2 3">
    <name type="scientific">Colwellia psychrerythraea</name>
    <name type="common">Vibrio psychroerythus</name>
    <dbReference type="NCBI Taxonomy" id="28229"/>
    <lineage>
        <taxon>Bacteria</taxon>
        <taxon>Pseudomonadati</taxon>
        <taxon>Pseudomonadota</taxon>
        <taxon>Gammaproteobacteria</taxon>
        <taxon>Alteromonadales</taxon>
        <taxon>Colwelliaceae</taxon>
        <taxon>Colwellia</taxon>
    </lineage>
</organism>
<protein>
    <submittedName>
        <fullName evidence="2">Uncharacterized protein</fullName>
    </submittedName>
</protein>
<dbReference type="EMBL" id="JQEC01000025">
    <property type="protein sequence ID" value="KGJ93448.1"/>
    <property type="molecule type" value="Genomic_DNA"/>
</dbReference>
<feature type="transmembrane region" description="Helical" evidence="1">
    <location>
        <begin position="12"/>
        <end position="39"/>
    </location>
</feature>
<dbReference type="PATRIC" id="fig|28229.3.peg.2247"/>
<gene>
    <name evidence="2" type="ORF">GAB14E_2616</name>
</gene>